<reference evidence="2 3" key="1">
    <citation type="journal article" date="2024" name="J. Plant Pathol.">
        <title>Sequence and assembly of the genome of Seiridium unicorne, isolate CBS 538.82, causal agent of cypress canker disease.</title>
        <authorList>
            <person name="Scali E."/>
            <person name="Rocca G.D."/>
            <person name="Danti R."/>
            <person name="Garbelotto M."/>
            <person name="Barberini S."/>
            <person name="Baroncelli R."/>
            <person name="Emiliani G."/>
        </authorList>
    </citation>
    <scope>NUCLEOTIDE SEQUENCE [LARGE SCALE GENOMIC DNA]</scope>
    <source>
        <strain evidence="2 3">BM-138-508</strain>
    </source>
</reference>
<name>A0ABR2VIJ4_9PEZI</name>
<evidence type="ECO:0000256" key="1">
    <source>
        <dbReference type="SAM" id="Phobius"/>
    </source>
</evidence>
<accession>A0ABR2VIJ4</accession>
<sequence>MLSTTNTMDENSILKSIFLATALPLNIIINIASRLETYILQHLHLPFPPYFRMFPSIENLPGTYLLCYNPQVVGAWYLVWLAYILASRRTANDSGLLWEVLGPLARVNHVMNALVHAVHIWLIAAMFNAIVVRYLLERDPFMTILRLFVFASLQ</sequence>
<keyword evidence="1" id="KW-0812">Transmembrane</keyword>
<feature type="transmembrane region" description="Helical" evidence="1">
    <location>
        <begin position="12"/>
        <end position="32"/>
    </location>
</feature>
<keyword evidence="3" id="KW-1185">Reference proteome</keyword>
<keyword evidence="1" id="KW-0472">Membrane</keyword>
<feature type="transmembrane region" description="Helical" evidence="1">
    <location>
        <begin position="62"/>
        <end position="86"/>
    </location>
</feature>
<keyword evidence="1" id="KW-1133">Transmembrane helix</keyword>
<organism evidence="2 3">
    <name type="scientific">Seiridium unicorne</name>
    <dbReference type="NCBI Taxonomy" id="138068"/>
    <lineage>
        <taxon>Eukaryota</taxon>
        <taxon>Fungi</taxon>
        <taxon>Dikarya</taxon>
        <taxon>Ascomycota</taxon>
        <taxon>Pezizomycotina</taxon>
        <taxon>Sordariomycetes</taxon>
        <taxon>Xylariomycetidae</taxon>
        <taxon>Amphisphaeriales</taxon>
        <taxon>Sporocadaceae</taxon>
        <taxon>Seiridium</taxon>
    </lineage>
</organism>
<feature type="transmembrane region" description="Helical" evidence="1">
    <location>
        <begin position="113"/>
        <end position="136"/>
    </location>
</feature>
<evidence type="ECO:0000313" key="3">
    <source>
        <dbReference type="Proteomes" id="UP001408356"/>
    </source>
</evidence>
<protein>
    <submittedName>
        <fullName evidence="2">Uncharacterized protein</fullName>
    </submittedName>
</protein>
<dbReference type="Proteomes" id="UP001408356">
    <property type="component" value="Unassembled WGS sequence"/>
</dbReference>
<comment type="caution">
    <text evidence="2">The sequence shown here is derived from an EMBL/GenBank/DDBJ whole genome shotgun (WGS) entry which is preliminary data.</text>
</comment>
<dbReference type="EMBL" id="JARVKF010000002">
    <property type="protein sequence ID" value="KAK9426240.1"/>
    <property type="molecule type" value="Genomic_DNA"/>
</dbReference>
<proteinExistence type="predicted"/>
<gene>
    <name evidence="2" type="ORF">SUNI508_02681</name>
</gene>
<evidence type="ECO:0000313" key="2">
    <source>
        <dbReference type="EMBL" id="KAK9426240.1"/>
    </source>
</evidence>